<dbReference type="Proteomes" id="UP000595362">
    <property type="component" value="Chromosome"/>
</dbReference>
<name>A0A7T5R157_9BACT</name>
<evidence type="ECO:0000313" key="3">
    <source>
        <dbReference type="Proteomes" id="UP000595362"/>
    </source>
</evidence>
<protein>
    <submittedName>
        <fullName evidence="2">Uncharacterized protein</fullName>
    </submittedName>
</protein>
<keyword evidence="1" id="KW-0812">Transmembrane</keyword>
<keyword evidence="1" id="KW-0472">Membrane</keyword>
<feature type="transmembrane region" description="Helical" evidence="1">
    <location>
        <begin position="6"/>
        <end position="24"/>
    </location>
</feature>
<accession>A0A7T5R157</accession>
<dbReference type="EMBL" id="CP066681">
    <property type="protein sequence ID" value="QQG35546.1"/>
    <property type="molecule type" value="Genomic_DNA"/>
</dbReference>
<gene>
    <name evidence="2" type="ORF">HYS17_08435</name>
</gene>
<organism evidence="2 3">
    <name type="scientific">Micavibrio aeruginosavorus</name>
    <dbReference type="NCBI Taxonomy" id="349221"/>
    <lineage>
        <taxon>Bacteria</taxon>
        <taxon>Pseudomonadati</taxon>
        <taxon>Bdellovibrionota</taxon>
        <taxon>Bdellovibrionia</taxon>
        <taxon>Bdellovibrionales</taxon>
        <taxon>Pseudobdellovibrionaceae</taxon>
        <taxon>Micavibrio</taxon>
    </lineage>
</organism>
<reference evidence="2 3" key="1">
    <citation type="submission" date="2020-07" db="EMBL/GenBank/DDBJ databases">
        <title>Huge and variable diversity of episymbiotic CPR bacteria and DPANN archaea in groundwater ecosystems.</title>
        <authorList>
            <person name="He C.Y."/>
            <person name="Keren R."/>
            <person name="Whittaker M."/>
            <person name="Farag I.F."/>
            <person name="Doudna J."/>
            <person name="Cate J.H.D."/>
            <person name="Banfield J.F."/>
        </authorList>
    </citation>
    <scope>NUCLEOTIDE SEQUENCE [LARGE SCALE GENOMIC DNA]</scope>
    <source>
        <strain evidence="2">NC_groundwater_70_Ag_B-0.1um_54_66</strain>
    </source>
</reference>
<proteinExistence type="predicted"/>
<dbReference type="AlphaFoldDB" id="A0A7T5R157"/>
<keyword evidence="1" id="KW-1133">Transmembrane helix</keyword>
<sequence length="129" mass="15306">MTSYLILILIAQVLIGWKIFFPRYRIILVSPIYRNTETKELGCWANLSMKIPFVPYPGLVLHARDGGIYKISSVEWDRSARIFRCDVFYDTPIYTDNEGYEHIKKNIVDWKWTVREVPPGHILKNWKEE</sequence>
<evidence type="ECO:0000313" key="2">
    <source>
        <dbReference type="EMBL" id="QQG35546.1"/>
    </source>
</evidence>
<evidence type="ECO:0000256" key="1">
    <source>
        <dbReference type="SAM" id="Phobius"/>
    </source>
</evidence>